<dbReference type="InterPro" id="IPR032675">
    <property type="entry name" value="LRR_dom_sf"/>
</dbReference>
<gene>
    <name evidence="1" type="ORF">PVAND_012624</name>
</gene>
<dbReference type="OrthoDB" id="10433437at2759"/>
<dbReference type="Gene3D" id="3.80.10.10">
    <property type="entry name" value="Ribonuclease Inhibitor"/>
    <property type="match status" value="1"/>
</dbReference>
<name>A0A9J6CM28_POLVA</name>
<dbReference type="Proteomes" id="UP001107558">
    <property type="component" value="Chromosome 1"/>
</dbReference>
<evidence type="ECO:0008006" key="3">
    <source>
        <dbReference type="Google" id="ProtNLM"/>
    </source>
</evidence>
<proteinExistence type="predicted"/>
<dbReference type="SUPFAM" id="SSF52047">
    <property type="entry name" value="RNI-like"/>
    <property type="match status" value="1"/>
</dbReference>
<protein>
    <recommendedName>
        <fullName evidence="3">F-box domain-containing protein</fullName>
    </recommendedName>
</protein>
<accession>A0A9J6CM28</accession>
<dbReference type="AlphaFoldDB" id="A0A9J6CM28"/>
<evidence type="ECO:0000313" key="1">
    <source>
        <dbReference type="EMBL" id="KAG5683338.1"/>
    </source>
</evidence>
<keyword evidence="2" id="KW-1185">Reference proteome</keyword>
<evidence type="ECO:0000313" key="2">
    <source>
        <dbReference type="Proteomes" id="UP001107558"/>
    </source>
</evidence>
<dbReference type="EMBL" id="JADBJN010000001">
    <property type="protein sequence ID" value="KAG5683338.1"/>
    <property type="molecule type" value="Genomic_DNA"/>
</dbReference>
<comment type="caution">
    <text evidence="1">The sequence shown here is derived from an EMBL/GenBank/DDBJ whole genome shotgun (WGS) entry which is preliminary data.</text>
</comment>
<sequence length="478" mass="55499">MQELPVEILIKIFKLAASNQNLMFVCHRFYKIICEMEKYQHILNISNENLLLNTKTFSSIITSERKIDSIKLIVNMNYQFEFWQRLEAVILKFRDKIKILDITILQAAHNSSQLMNILHLLPQNCPKELKLNQCQLSTFARFLSHRDIEKLTIIRSIDDHTAFYNLNLTELSLIGPRCDVTKIVKTQRNLKHLRIVGDDNFYIDESILDLPHIESLDIPLFEINTITGTELIEKIHNLSSLKSLNFQSIASFAQKFCNSLIFPNIEDLDISILNELVTENSFDKLHENFPNLKSFSIRTGMALKVFRHLCLNSKINFESLLIENIHFGFVGITILPSIEFDIQQRGIKKLVLINRDRKIIICKNDLQKCLKLFPNLEYLVISGHFDTHTLLENLLKSMTKLKELVIVANGSHSTTYTMGVIKEYGTKLRLIVLENYQSACDVENLKIFFDGQFDVIIKRNLNLVFKEMGKIELKEFIC</sequence>
<reference evidence="1" key="1">
    <citation type="submission" date="2021-03" db="EMBL/GenBank/DDBJ databases">
        <title>Chromosome level genome of the anhydrobiotic midge Polypedilum vanderplanki.</title>
        <authorList>
            <person name="Yoshida Y."/>
            <person name="Kikawada T."/>
            <person name="Gusev O."/>
        </authorList>
    </citation>
    <scope>NUCLEOTIDE SEQUENCE</scope>
    <source>
        <strain evidence="1">NIAS01</strain>
        <tissue evidence="1">Whole body or cell culture</tissue>
    </source>
</reference>
<organism evidence="1 2">
    <name type="scientific">Polypedilum vanderplanki</name>
    <name type="common">Sleeping chironomid midge</name>
    <dbReference type="NCBI Taxonomy" id="319348"/>
    <lineage>
        <taxon>Eukaryota</taxon>
        <taxon>Metazoa</taxon>
        <taxon>Ecdysozoa</taxon>
        <taxon>Arthropoda</taxon>
        <taxon>Hexapoda</taxon>
        <taxon>Insecta</taxon>
        <taxon>Pterygota</taxon>
        <taxon>Neoptera</taxon>
        <taxon>Endopterygota</taxon>
        <taxon>Diptera</taxon>
        <taxon>Nematocera</taxon>
        <taxon>Chironomoidea</taxon>
        <taxon>Chironomidae</taxon>
        <taxon>Chironominae</taxon>
        <taxon>Polypedilum</taxon>
        <taxon>Polypedilum</taxon>
    </lineage>
</organism>